<dbReference type="EMBL" id="JBHSDP010000006">
    <property type="protein sequence ID" value="MFC4326993.1"/>
    <property type="molecule type" value="Genomic_DNA"/>
</dbReference>
<keyword evidence="2" id="KW-1185">Reference proteome</keyword>
<accession>A0ABV8T8R9</accession>
<name>A0ABV8T8R9_9ACTN</name>
<sequence length="84" mass="9235">MNEVTAAVNPINLVDLAKLFEAGVSSDAAKRRDMLETVPAAERTRIGHVLDELLASPEDERMLRLPMTDTDMVDFEIAEEVGHG</sequence>
<comment type="caution">
    <text evidence="1">The sequence shown here is derived from an EMBL/GenBank/DDBJ whole genome shotgun (WGS) entry which is preliminary data.</text>
</comment>
<gene>
    <name evidence="1" type="ORF">ACFPC0_03940</name>
</gene>
<organism evidence="1 2">
    <name type="scientific">Streptomyces andamanensis</name>
    <dbReference type="NCBI Taxonomy" id="1565035"/>
    <lineage>
        <taxon>Bacteria</taxon>
        <taxon>Bacillati</taxon>
        <taxon>Actinomycetota</taxon>
        <taxon>Actinomycetes</taxon>
        <taxon>Kitasatosporales</taxon>
        <taxon>Streptomycetaceae</taxon>
        <taxon>Streptomyces</taxon>
    </lineage>
</organism>
<proteinExistence type="predicted"/>
<dbReference type="Proteomes" id="UP001595824">
    <property type="component" value="Unassembled WGS sequence"/>
</dbReference>
<evidence type="ECO:0000313" key="2">
    <source>
        <dbReference type="Proteomes" id="UP001595824"/>
    </source>
</evidence>
<evidence type="ECO:0000313" key="1">
    <source>
        <dbReference type="EMBL" id="MFC4326993.1"/>
    </source>
</evidence>
<protein>
    <submittedName>
        <fullName evidence="1">Uncharacterized protein</fullName>
    </submittedName>
</protein>
<dbReference type="RefSeq" id="WP_381736911.1">
    <property type="nucleotide sequence ID" value="NZ_JBHSDP010000006.1"/>
</dbReference>
<reference evidence="2" key="1">
    <citation type="journal article" date="2019" name="Int. J. Syst. Evol. Microbiol.">
        <title>The Global Catalogue of Microorganisms (GCM) 10K type strain sequencing project: providing services to taxonomists for standard genome sequencing and annotation.</title>
        <authorList>
            <consortium name="The Broad Institute Genomics Platform"/>
            <consortium name="The Broad Institute Genome Sequencing Center for Infectious Disease"/>
            <person name="Wu L."/>
            <person name="Ma J."/>
        </authorList>
    </citation>
    <scope>NUCLEOTIDE SEQUENCE [LARGE SCALE GENOMIC DNA]</scope>
    <source>
        <strain evidence="2">PCU 347</strain>
    </source>
</reference>